<feature type="region of interest" description="Disordered" evidence="1">
    <location>
        <begin position="1"/>
        <end position="127"/>
    </location>
</feature>
<dbReference type="KEGG" id="ccan:109694590"/>
<dbReference type="RefSeq" id="XP_020032209.1">
    <property type="nucleotide sequence ID" value="XM_020176620.1"/>
</dbReference>
<proteinExistence type="predicted"/>
<evidence type="ECO:0000313" key="2">
    <source>
        <dbReference type="RefSeq" id="XP_020032209.1"/>
    </source>
</evidence>
<name>A0A8B7VM38_CASCN</name>
<organism evidence="2">
    <name type="scientific">Castor canadensis</name>
    <name type="common">American beaver</name>
    <dbReference type="NCBI Taxonomy" id="51338"/>
    <lineage>
        <taxon>Eukaryota</taxon>
        <taxon>Metazoa</taxon>
        <taxon>Chordata</taxon>
        <taxon>Craniata</taxon>
        <taxon>Vertebrata</taxon>
        <taxon>Euteleostomi</taxon>
        <taxon>Mammalia</taxon>
        <taxon>Eutheria</taxon>
        <taxon>Euarchontoglires</taxon>
        <taxon>Glires</taxon>
        <taxon>Rodentia</taxon>
        <taxon>Castorimorpha</taxon>
        <taxon>Castoridae</taxon>
        <taxon>Castor</taxon>
    </lineage>
</organism>
<protein>
    <submittedName>
        <fullName evidence="2">Proline-rich proteoglycan 2-like</fullName>
    </submittedName>
</protein>
<accession>A0A8B7VM38</accession>
<reference evidence="2" key="1">
    <citation type="submission" date="2025-08" db="UniProtKB">
        <authorList>
            <consortium name="RefSeq"/>
        </authorList>
    </citation>
    <scope>IDENTIFICATION</scope>
    <source>
        <tissue evidence="2">Leukocyte</tissue>
    </source>
</reference>
<evidence type="ECO:0000256" key="1">
    <source>
        <dbReference type="SAM" id="MobiDB-lite"/>
    </source>
</evidence>
<sequence>MRPSEGREKRRSKVRERRDPPGEQQGPRDPGCPRGRAGPGHARTCPPQHLRPTAKQLPELKFLKEAMSQDQAASARPPPGPPRAPGLGGVRVLPPPGGPRGHLRRRLRPGDPTWPSRQIPGKPIDSN</sequence>
<dbReference type="AlphaFoldDB" id="A0A8B7VM38"/>
<gene>
    <name evidence="2" type="primary">LOC109694590</name>
</gene>